<dbReference type="GO" id="GO:0016042">
    <property type="term" value="P:lipid catabolic process"/>
    <property type="evidence" value="ECO:0007669"/>
    <property type="project" value="InterPro"/>
</dbReference>
<dbReference type="EMBL" id="WWCJ01000001">
    <property type="protein sequence ID" value="MYN00755.1"/>
    <property type="molecule type" value="Genomic_DNA"/>
</dbReference>
<dbReference type="RefSeq" id="WP_161023765.1">
    <property type="nucleotide sequence ID" value="NZ_WWCJ01000001.1"/>
</dbReference>
<dbReference type="GO" id="GO:0006508">
    <property type="term" value="P:proteolysis"/>
    <property type="evidence" value="ECO:0007669"/>
    <property type="project" value="InterPro"/>
</dbReference>
<dbReference type="Pfam" id="PF00326">
    <property type="entry name" value="Peptidase_S9"/>
    <property type="match status" value="1"/>
</dbReference>
<evidence type="ECO:0000313" key="2">
    <source>
        <dbReference type="EMBL" id="MYN00755.1"/>
    </source>
</evidence>
<name>A0A6N9HD21_9BURK</name>
<reference evidence="2 3" key="1">
    <citation type="submission" date="2019-12" db="EMBL/GenBank/DDBJ databases">
        <title>Novel species isolated from a subtropical stream in China.</title>
        <authorList>
            <person name="Lu H."/>
        </authorList>
    </citation>
    <scope>NUCLEOTIDE SEQUENCE [LARGE SCALE GENOMIC DNA]</scope>
    <source>
        <strain evidence="2 3">DS3</strain>
    </source>
</reference>
<accession>A0A6N9HD21</accession>
<dbReference type="Proteomes" id="UP000448575">
    <property type="component" value="Unassembled WGS sequence"/>
</dbReference>
<evidence type="ECO:0000259" key="1">
    <source>
        <dbReference type="Pfam" id="PF00326"/>
    </source>
</evidence>
<dbReference type="SUPFAM" id="SSF53474">
    <property type="entry name" value="alpha/beta-Hydrolases"/>
    <property type="match status" value="1"/>
</dbReference>
<dbReference type="PANTHER" id="PTHR34853:SF1">
    <property type="entry name" value="LIPASE 5"/>
    <property type="match status" value="1"/>
</dbReference>
<sequence length="544" mass="57590">MSRNLPYAPARSVRADVPASVVMDAHMTSHATVAVPAATRATSAAFALAAALLAMAPFAAAAESSSGARAMLSAPERGSLLAGPTLSRIETGIFSTSKRIAPAMLAEALDKAGDALADVAGKPRCTITTYSLRYSTIGGSGEATDASTALILPSGSDPLCQGPRPVLLYAHGTAIAKDHNMARLRGEAKLVAALFTAQGYIVVAPNYAGYEGSSLPYHPYLNAEQQAADMIDALRAARAAMQKLKIQPGPQLFLAGYSQGGHVALATQRAMQQGSEFNVTATAGLSGPYAMARFADTVFGGQPNAGITLYLPLIATSAQRAGAAIYSRPEELYESQYASGIESLLPNSLKPKELVKQGKLPRRALFARDSQPQASGAAAYFSSPHLVRTSYREAYLQDLAAHPCDDGACTPAHNLRKWMLKNDLRNYTPQSPLLLCGGSKDPSVPFFNATEAAQYFAQRGAPPTLVDLEEQDAPDDFGLPRRAFALIRDELAHRAQEEAAKSGRSAQELMLEGYHARMAGAPCLLAARRYFDALLARPEALATH</sequence>
<dbReference type="InterPro" id="IPR001375">
    <property type="entry name" value="Peptidase_S9_cat"/>
</dbReference>
<keyword evidence="2" id="KW-0378">Hydrolase</keyword>
<protein>
    <submittedName>
        <fullName evidence="2">Alpha/beta fold hydrolase</fullName>
    </submittedName>
</protein>
<dbReference type="GO" id="GO:0004806">
    <property type="term" value="F:triacylglycerol lipase activity"/>
    <property type="evidence" value="ECO:0007669"/>
    <property type="project" value="InterPro"/>
</dbReference>
<dbReference type="AlphaFoldDB" id="A0A6N9HD21"/>
<proteinExistence type="predicted"/>
<dbReference type="PANTHER" id="PTHR34853">
    <property type="match status" value="1"/>
</dbReference>
<organism evidence="2 3">
    <name type="scientific">Pseudoduganella guangdongensis</name>
    <dbReference type="NCBI Taxonomy" id="2692179"/>
    <lineage>
        <taxon>Bacteria</taxon>
        <taxon>Pseudomonadati</taxon>
        <taxon>Pseudomonadota</taxon>
        <taxon>Betaproteobacteria</taxon>
        <taxon>Burkholderiales</taxon>
        <taxon>Oxalobacteraceae</taxon>
        <taxon>Telluria group</taxon>
        <taxon>Pseudoduganella</taxon>
    </lineage>
</organism>
<dbReference type="InterPro" id="IPR005152">
    <property type="entry name" value="Lipase_secreted"/>
</dbReference>
<dbReference type="InterPro" id="IPR029058">
    <property type="entry name" value="AB_hydrolase_fold"/>
</dbReference>
<gene>
    <name evidence="2" type="ORF">GTP41_01445</name>
</gene>
<dbReference type="Gene3D" id="3.40.50.1820">
    <property type="entry name" value="alpha/beta hydrolase"/>
    <property type="match status" value="2"/>
</dbReference>
<evidence type="ECO:0000313" key="3">
    <source>
        <dbReference type="Proteomes" id="UP000448575"/>
    </source>
</evidence>
<dbReference type="GO" id="GO:0008236">
    <property type="term" value="F:serine-type peptidase activity"/>
    <property type="evidence" value="ECO:0007669"/>
    <property type="project" value="InterPro"/>
</dbReference>
<keyword evidence="3" id="KW-1185">Reference proteome</keyword>
<feature type="domain" description="Peptidase S9 prolyl oligopeptidase catalytic" evidence="1">
    <location>
        <begin position="191"/>
        <end position="279"/>
    </location>
</feature>
<comment type="caution">
    <text evidence="2">The sequence shown here is derived from an EMBL/GenBank/DDBJ whole genome shotgun (WGS) entry which is preliminary data.</text>
</comment>